<feature type="domain" description="Ku" evidence="4">
    <location>
        <begin position="53"/>
        <end position="182"/>
    </location>
</feature>
<proteinExistence type="inferred from homology"/>
<evidence type="ECO:0000313" key="6">
    <source>
        <dbReference type="Proteomes" id="UP001156102"/>
    </source>
</evidence>
<dbReference type="GO" id="GO:0006310">
    <property type="term" value="P:DNA recombination"/>
    <property type="evidence" value="ECO:0007669"/>
    <property type="project" value="UniProtKB-KW"/>
</dbReference>
<keyword evidence="3" id="KW-0227">DNA damage</keyword>
<dbReference type="Pfam" id="PF02735">
    <property type="entry name" value="Ku"/>
    <property type="match status" value="1"/>
</dbReference>
<accession>A0AA42BP21</accession>
<comment type="similarity">
    <text evidence="3">Belongs to the prokaryotic Ku family.</text>
</comment>
<dbReference type="RefSeq" id="WP_254758544.1">
    <property type="nucleotide sequence ID" value="NZ_JANCLT010000004.1"/>
</dbReference>
<dbReference type="GO" id="GO:0006303">
    <property type="term" value="P:double-strand break repair via nonhomologous end joining"/>
    <property type="evidence" value="ECO:0007669"/>
    <property type="project" value="UniProtKB-UniRule"/>
</dbReference>
<comment type="subunit">
    <text evidence="3">Homodimer. Interacts with LigD.</text>
</comment>
<dbReference type="NCBIfam" id="TIGR02772">
    <property type="entry name" value="Ku_bact"/>
    <property type="match status" value="1"/>
</dbReference>
<comment type="caution">
    <text evidence="5">The sequence shown here is derived from an EMBL/GenBank/DDBJ whole genome shotgun (WGS) entry which is preliminary data.</text>
</comment>
<reference evidence="5" key="1">
    <citation type="submission" date="2022-07" db="EMBL/GenBank/DDBJ databases">
        <authorList>
            <person name="Li W.-J."/>
            <person name="Deng Q.-Q."/>
        </authorList>
    </citation>
    <scope>NUCLEOTIDE SEQUENCE</scope>
    <source>
        <strain evidence="5">SYSU M60031</strain>
    </source>
</reference>
<protein>
    <recommendedName>
        <fullName evidence="3">Non-homologous end joining protein Ku</fullName>
    </recommendedName>
</protein>
<keyword evidence="6" id="KW-1185">Reference proteome</keyword>
<evidence type="ECO:0000256" key="3">
    <source>
        <dbReference type="HAMAP-Rule" id="MF_01875"/>
    </source>
</evidence>
<dbReference type="GO" id="GO:0003690">
    <property type="term" value="F:double-stranded DNA binding"/>
    <property type="evidence" value="ECO:0007669"/>
    <property type="project" value="UniProtKB-UniRule"/>
</dbReference>
<dbReference type="InterPro" id="IPR009187">
    <property type="entry name" value="Prok_Ku"/>
</dbReference>
<name>A0AA42BP21_9BACI</name>
<dbReference type="HAMAP" id="MF_01875">
    <property type="entry name" value="Prokaryotic_Ku"/>
    <property type="match status" value="1"/>
</dbReference>
<sequence>MHTVWKGNLTFGLVSIGIKLHSAVEEKDVKLISIHKDCLVPIRHEKIAPGCDDDAIEPEDIVKAYEYGPHQYVILNNNELDALKKEYEVKAVDIMSFVQLEEIDPVYFDRSYFISPTPGSEKAYLLLRQALERTGKIGLVKISLRSRQHLAIIRVLDDCLILETIHYPDEVRTVDQVPNLPDADQFTIQTKELVAAITLVNQLTVRFDPEAYQDEYRSALLDLIELKIEQEDIVKPVINPNRDLGSIMEALSASIEQTKPAPKKPARTKKASL</sequence>
<evidence type="ECO:0000259" key="4">
    <source>
        <dbReference type="SMART" id="SM00559"/>
    </source>
</evidence>
<keyword evidence="2 3" id="KW-0233">DNA recombination</keyword>
<dbReference type="InterPro" id="IPR016194">
    <property type="entry name" value="SPOC-like_C_dom_sf"/>
</dbReference>
<dbReference type="Proteomes" id="UP001156102">
    <property type="component" value="Unassembled WGS sequence"/>
</dbReference>
<evidence type="ECO:0000313" key="5">
    <source>
        <dbReference type="EMBL" id="MCP8968620.1"/>
    </source>
</evidence>
<organism evidence="5 6">
    <name type="scientific">Ectobacillus ponti</name>
    <dbReference type="NCBI Taxonomy" id="2961894"/>
    <lineage>
        <taxon>Bacteria</taxon>
        <taxon>Bacillati</taxon>
        <taxon>Bacillota</taxon>
        <taxon>Bacilli</taxon>
        <taxon>Bacillales</taxon>
        <taxon>Bacillaceae</taxon>
        <taxon>Ectobacillus</taxon>
    </lineage>
</organism>
<dbReference type="FunFam" id="2.40.290.10:FF:000004">
    <property type="entry name" value="Non-homologous end joining protein Ku"/>
    <property type="match status" value="1"/>
</dbReference>
<gene>
    <name evidence="3" type="primary">ku</name>
    <name evidence="5" type="ORF">NK662_08720</name>
</gene>
<keyword evidence="1 3" id="KW-0238">DNA-binding</keyword>
<comment type="function">
    <text evidence="3">With LigD forms a non-homologous end joining (NHEJ) DNA repair enzyme, which repairs dsDNA breaks with reduced fidelity. Binds linear dsDNA with 5'- and 3'- overhangs but not closed circular dsDNA nor ssDNA. Recruits and stimulates the ligase activity of LigD.</text>
</comment>
<dbReference type="Gene3D" id="2.40.290.10">
    <property type="match status" value="1"/>
</dbReference>
<dbReference type="PANTHER" id="PTHR41251">
    <property type="entry name" value="NON-HOMOLOGOUS END JOINING PROTEIN KU"/>
    <property type="match status" value="1"/>
</dbReference>
<dbReference type="EMBL" id="JANCLT010000004">
    <property type="protein sequence ID" value="MCP8968620.1"/>
    <property type="molecule type" value="Genomic_DNA"/>
</dbReference>
<dbReference type="AlphaFoldDB" id="A0AA42BP21"/>
<dbReference type="PIRSF" id="PIRSF006493">
    <property type="entry name" value="Prok_Ku"/>
    <property type="match status" value="1"/>
</dbReference>
<dbReference type="SMART" id="SM00559">
    <property type="entry name" value="Ku78"/>
    <property type="match status" value="1"/>
</dbReference>
<dbReference type="InterPro" id="IPR006164">
    <property type="entry name" value="DNA_bd_Ku70/Ku80"/>
</dbReference>
<keyword evidence="3" id="KW-0234">DNA repair</keyword>
<evidence type="ECO:0000256" key="2">
    <source>
        <dbReference type="ARBA" id="ARBA00023172"/>
    </source>
</evidence>
<dbReference type="PANTHER" id="PTHR41251:SF1">
    <property type="entry name" value="NON-HOMOLOGOUS END JOINING PROTEIN KU"/>
    <property type="match status" value="1"/>
</dbReference>
<evidence type="ECO:0000256" key="1">
    <source>
        <dbReference type="ARBA" id="ARBA00023125"/>
    </source>
</evidence>
<dbReference type="SUPFAM" id="SSF100939">
    <property type="entry name" value="SPOC domain-like"/>
    <property type="match status" value="1"/>
</dbReference>